<dbReference type="Pfam" id="PF18289">
    <property type="entry name" value="HU-CCDC81_euk_2"/>
    <property type="match status" value="1"/>
</dbReference>
<dbReference type="InterPro" id="IPR040673">
    <property type="entry name" value="CCDC81_HU_dom_2"/>
</dbReference>
<comment type="caution">
    <text evidence="2">The sequence shown here is derived from an EMBL/GenBank/DDBJ whole genome shotgun (WGS) entry which is preliminary data.</text>
</comment>
<evidence type="ECO:0000313" key="3">
    <source>
        <dbReference type="Proteomes" id="UP000519225"/>
    </source>
</evidence>
<accession>A0A7L3DT35</accession>
<name>A0A7L3DT35_PLUSO</name>
<protein>
    <submittedName>
        <fullName evidence="2">CCD81 protein</fullName>
    </submittedName>
</protein>
<dbReference type="Proteomes" id="UP000519225">
    <property type="component" value="Unassembled WGS sequence"/>
</dbReference>
<reference evidence="2 3" key="1">
    <citation type="submission" date="2019-09" db="EMBL/GenBank/DDBJ databases">
        <title>Bird 10,000 Genomes (B10K) Project - Family phase.</title>
        <authorList>
            <person name="Zhang G."/>
        </authorList>
    </citation>
    <scope>NUCLEOTIDE SEQUENCE [LARGE SCALE GENOMIC DNA]</scope>
    <source>
        <strain evidence="2">B10K-DU-012-14</strain>
        <tissue evidence="2">Blood</tissue>
    </source>
</reference>
<feature type="non-terminal residue" evidence="2">
    <location>
        <position position="1"/>
    </location>
</feature>
<dbReference type="EMBL" id="VZTS01046789">
    <property type="protein sequence ID" value="NXT59442.1"/>
    <property type="molecule type" value="Genomic_DNA"/>
</dbReference>
<feature type="domain" description="CCDC81 HU" evidence="1">
    <location>
        <begin position="54"/>
        <end position="94"/>
    </location>
</feature>
<evidence type="ECO:0000259" key="1">
    <source>
        <dbReference type="Pfam" id="PF18289"/>
    </source>
</evidence>
<evidence type="ECO:0000313" key="2">
    <source>
        <dbReference type="EMBL" id="NXT59442.1"/>
    </source>
</evidence>
<sequence length="95" mass="10249">QGVRIPALGSFDAVPTRIRVGQESVTLWKPAFYLARNLAVNHNLLDHLPGNKELEPLKCSKVALEALVSRQKADGCIQGTVSLLSRCLGKGENVA</sequence>
<feature type="non-terminal residue" evidence="2">
    <location>
        <position position="95"/>
    </location>
</feature>
<organism evidence="2 3">
    <name type="scientific">Pluvianellus socialis</name>
    <name type="common">Magellanic plover</name>
    <dbReference type="NCBI Taxonomy" id="227228"/>
    <lineage>
        <taxon>Eukaryota</taxon>
        <taxon>Metazoa</taxon>
        <taxon>Chordata</taxon>
        <taxon>Craniata</taxon>
        <taxon>Vertebrata</taxon>
        <taxon>Euteleostomi</taxon>
        <taxon>Archelosauria</taxon>
        <taxon>Archosauria</taxon>
        <taxon>Dinosauria</taxon>
        <taxon>Saurischia</taxon>
        <taxon>Theropoda</taxon>
        <taxon>Coelurosauria</taxon>
        <taxon>Aves</taxon>
        <taxon>Neognathae</taxon>
        <taxon>Neoaves</taxon>
        <taxon>Charadriiformes</taxon>
        <taxon>Charadriidae</taxon>
        <taxon>Pluvianellus</taxon>
    </lineage>
</organism>
<proteinExistence type="predicted"/>
<dbReference type="AlphaFoldDB" id="A0A7L3DT35"/>
<gene>
    <name evidence="2" type="primary">Ccdc81_3</name>
    <name evidence="2" type="ORF">PLUSOC_R15113</name>
</gene>
<keyword evidence="3" id="KW-1185">Reference proteome</keyword>